<evidence type="ECO:0000313" key="2">
    <source>
        <dbReference type="Proteomes" id="UP000814033"/>
    </source>
</evidence>
<dbReference type="Proteomes" id="UP000814033">
    <property type="component" value="Unassembled WGS sequence"/>
</dbReference>
<reference evidence="1" key="2">
    <citation type="journal article" date="2022" name="New Phytol.">
        <title>Evolutionary transition to the ectomycorrhizal habit in the genomes of a hyperdiverse lineage of mushroom-forming fungi.</title>
        <authorList>
            <person name="Looney B."/>
            <person name="Miyauchi S."/>
            <person name="Morin E."/>
            <person name="Drula E."/>
            <person name="Courty P.E."/>
            <person name="Kohler A."/>
            <person name="Kuo A."/>
            <person name="LaButti K."/>
            <person name="Pangilinan J."/>
            <person name="Lipzen A."/>
            <person name="Riley R."/>
            <person name="Andreopoulos W."/>
            <person name="He G."/>
            <person name="Johnson J."/>
            <person name="Nolan M."/>
            <person name="Tritt A."/>
            <person name="Barry K.W."/>
            <person name="Grigoriev I.V."/>
            <person name="Nagy L.G."/>
            <person name="Hibbett D."/>
            <person name="Henrissat B."/>
            <person name="Matheny P.B."/>
            <person name="Labbe J."/>
            <person name="Martin F.M."/>
        </authorList>
    </citation>
    <scope>NUCLEOTIDE SEQUENCE</scope>
    <source>
        <strain evidence="1">FP105234-sp</strain>
    </source>
</reference>
<keyword evidence="2" id="KW-1185">Reference proteome</keyword>
<sequence>MLLPDSPERQGVIVSERTWAEASVEMVFEAKSNQIRYSFQSSSRTSRCELHSRREPPPAVDPIMLIIPPEIYLSIIDHAEPPALRALRATSRTLCVLATPQAFRVLSCTGTERSTFCINQLMARPLVADQVQEIDYSCENTDSADLPDILSDSPLHDLRHLPSLHTLAYTFPRNISSDPLINSLVHLQRDALTALNDTIPASLRSLTLRNIAPYHVICPNADRIFTPRTQSGGMKATHATSFSL</sequence>
<name>A0ACB8RG49_9AGAM</name>
<organism evidence="1 2">
    <name type="scientific">Auriscalpium vulgare</name>
    <dbReference type="NCBI Taxonomy" id="40419"/>
    <lineage>
        <taxon>Eukaryota</taxon>
        <taxon>Fungi</taxon>
        <taxon>Dikarya</taxon>
        <taxon>Basidiomycota</taxon>
        <taxon>Agaricomycotina</taxon>
        <taxon>Agaricomycetes</taxon>
        <taxon>Russulales</taxon>
        <taxon>Auriscalpiaceae</taxon>
        <taxon>Auriscalpium</taxon>
    </lineage>
</organism>
<evidence type="ECO:0000313" key="1">
    <source>
        <dbReference type="EMBL" id="KAI0043151.1"/>
    </source>
</evidence>
<comment type="caution">
    <text evidence="1">The sequence shown here is derived from an EMBL/GenBank/DDBJ whole genome shotgun (WGS) entry which is preliminary data.</text>
</comment>
<dbReference type="EMBL" id="MU276031">
    <property type="protein sequence ID" value="KAI0043151.1"/>
    <property type="molecule type" value="Genomic_DNA"/>
</dbReference>
<gene>
    <name evidence="1" type="ORF">FA95DRAFT_441510</name>
</gene>
<proteinExistence type="predicted"/>
<protein>
    <submittedName>
        <fullName evidence="1">Uncharacterized protein</fullName>
    </submittedName>
</protein>
<accession>A0ACB8RG49</accession>
<reference evidence="1" key="1">
    <citation type="submission" date="2021-02" db="EMBL/GenBank/DDBJ databases">
        <authorList>
            <consortium name="DOE Joint Genome Institute"/>
            <person name="Ahrendt S."/>
            <person name="Looney B.P."/>
            <person name="Miyauchi S."/>
            <person name="Morin E."/>
            <person name="Drula E."/>
            <person name="Courty P.E."/>
            <person name="Chicoki N."/>
            <person name="Fauchery L."/>
            <person name="Kohler A."/>
            <person name="Kuo A."/>
            <person name="Labutti K."/>
            <person name="Pangilinan J."/>
            <person name="Lipzen A."/>
            <person name="Riley R."/>
            <person name="Andreopoulos W."/>
            <person name="He G."/>
            <person name="Johnson J."/>
            <person name="Barry K.W."/>
            <person name="Grigoriev I.V."/>
            <person name="Nagy L."/>
            <person name="Hibbett D."/>
            <person name="Henrissat B."/>
            <person name="Matheny P.B."/>
            <person name="Labbe J."/>
            <person name="Martin F."/>
        </authorList>
    </citation>
    <scope>NUCLEOTIDE SEQUENCE</scope>
    <source>
        <strain evidence="1">FP105234-sp</strain>
    </source>
</reference>